<dbReference type="Proteomes" id="UP001266305">
    <property type="component" value="Unassembled WGS sequence"/>
</dbReference>
<dbReference type="EMBL" id="JASSZA010000021">
    <property type="protein sequence ID" value="KAK2085748.1"/>
    <property type="molecule type" value="Genomic_DNA"/>
</dbReference>
<reference evidence="2 3" key="1">
    <citation type="submission" date="2023-05" db="EMBL/GenBank/DDBJ databases">
        <title>B98-5 Cell Line De Novo Hybrid Assembly: An Optical Mapping Approach.</title>
        <authorList>
            <person name="Kananen K."/>
            <person name="Auerbach J.A."/>
            <person name="Kautto E."/>
            <person name="Blachly J.S."/>
        </authorList>
    </citation>
    <scope>NUCLEOTIDE SEQUENCE [LARGE SCALE GENOMIC DNA]</scope>
    <source>
        <strain evidence="2">B95-8</strain>
        <tissue evidence="2">Cell line</tissue>
    </source>
</reference>
<gene>
    <name evidence="2" type="ORF">P7K49_037048</name>
</gene>
<accession>A0ABQ9TMV6</accession>
<comment type="caution">
    <text evidence="2">The sequence shown here is derived from an EMBL/GenBank/DDBJ whole genome shotgun (WGS) entry which is preliminary data.</text>
</comment>
<evidence type="ECO:0000313" key="2">
    <source>
        <dbReference type="EMBL" id="KAK2085748.1"/>
    </source>
</evidence>
<sequence>MGEALCDEPELPHRRLLVHIPVCGRFHLQRRLPRGPPHTLSSHSGADPALSVEKQVTASTEKAVGQTLSVSVSPPGSASRNCTQAASTANVQTPSQAYQMSPLLHK</sequence>
<keyword evidence="3" id="KW-1185">Reference proteome</keyword>
<feature type="region of interest" description="Disordered" evidence="1">
    <location>
        <begin position="67"/>
        <end position="106"/>
    </location>
</feature>
<evidence type="ECO:0000256" key="1">
    <source>
        <dbReference type="SAM" id="MobiDB-lite"/>
    </source>
</evidence>
<organism evidence="2 3">
    <name type="scientific">Saguinus oedipus</name>
    <name type="common">Cotton-top tamarin</name>
    <name type="synonym">Oedipomidas oedipus</name>
    <dbReference type="NCBI Taxonomy" id="9490"/>
    <lineage>
        <taxon>Eukaryota</taxon>
        <taxon>Metazoa</taxon>
        <taxon>Chordata</taxon>
        <taxon>Craniata</taxon>
        <taxon>Vertebrata</taxon>
        <taxon>Euteleostomi</taxon>
        <taxon>Mammalia</taxon>
        <taxon>Eutheria</taxon>
        <taxon>Euarchontoglires</taxon>
        <taxon>Primates</taxon>
        <taxon>Haplorrhini</taxon>
        <taxon>Platyrrhini</taxon>
        <taxon>Cebidae</taxon>
        <taxon>Callitrichinae</taxon>
        <taxon>Saguinus</taxon>
    </lineage>
</organism>
<protein>
    <submittedName>
        <fullName evidence="2">Uncharacterized protein</fullName>
    </submittedName>
</protein>
<name>A0ABQ9TMV6_SAGOE</name>
<feature type="compositionally biased region" description="Polar residues" evidence="1">
    <location>
        <begin position="67"/>
        <end position="99"/>
    </location>
</feature>
<evidence type="ECO:0000313" key="3">
    <source>
        <dbReference type="Proteomes" id="UP001266305"/>
    </source>
</evidence>
<proteinExistence type="predicted"/>